<dbReference type="SFLD" id="SFLDS00029">
    <property type="entry name" value="Radical_SAM"/>
    <property type="match status" value="1"/>
</dbReference>
<dbReference type="PROSITE" id="PS51449">
    <property type="entry name" value="MTTASE_N"/>
    <property type="match status" value="1"/>
</dbReference>
<feature type="domain" description="MTTase N-terminal" evidence="10">
    <location>
        <begin position="1"/>
        <end position="115"/>
    </location>
</feature>
<dbReference type="PROSITE" id="PS51918">
    <property type="entry name" value="RADICAL_SAM"/>
    <property type="match status" value="1"/>
</dbReference>
<dbReference type="FunFam" id="3.80.30.20:FF:000001">
    <property type="entry name" value="tRNA-2-methylthio-N(6)-dimethylallyladenosine synthase 2"/>
    <property type="match status" value="1"/>
</dbReference>
<dbReference type="Pfam" id="PF04055">
    <property type="entry name" value="Radical_SAM"/>
    <property type="match status" value="1"/>
</dbReference>
<dbReference type="GO" id="GO:0140101">
    <property type="term" value="F:catalytic activity, acting on a tRNA"/>
    <property type="evidence" value="ECO:0007669"/>
    <property type="project" value="UniProtKB-ARBA"/>
</dbReference>
<feature type="binding site" evidence="8">
    <location>
        <position position="151"/>
    </location>
    <ligand>
        <name>[4Fe-4S] cluster</name>
        <dbReference type="ChEBI" id="CHEBI:49883"/>
        <label>2</label>
        <note>4Fe-4S-S-AdoMet</note>
    </ligand>
</feature>
<evidence type="ECO:0000256" key="7">
    <source>
        <dbReference type="ARBA" id="ARBA00023014"/>
    </source>
</evidence>
<feature type="binding site" evidence="8">
    <location>
        <position position="46"/>
    </location>
    <ligand>
        <name>[4Fe-4S] cluster</name>
        <dbReference type="ChEBI" id="CHEBI:49883"/>
        <label>1</label>
    </ligand>
</feature>
<dbReference type="OrthoDB" id="9805215at2"/>
<evidence type="ECO:0000259" key="10">
    <source>
        <dbReference type="PROSITE" id="PS51449"/>
    </source>
</evidence>
<evidence type="ECO:0000259" key="9">
    <source>
        <dbReference type="PROSITE" id="PS50926"/>
    </source>
</evidence>
<evidence type="ECO:0000256" key="1">
    <source>
        <dbReference type="ARBA" id="ARBA00022485"/>
    </source>
</evidence>
<dbReference type="InterPro" id="IPR007197">
    <property type="entry name" value="rSAM"/>
</dbReference>
<dbReference type="GO" id="GO:0046872">
    <property type="term" value="F:metal ion binding"/>
    <property type="evidence" value="ECO:0007669"/>
    <property type="project" value="UniProtKB-KW"/>
</dbReference>
<dbReference type="NCBIfam" id="TIGR01125">
    <property type="entry name" value="30S ribosomal protein S12 methylthiotransferase RimO"/>
    <property type="match status" value="1"/>
</dbReference>
<dbReference type="HAMAP" id="MF_01865">
    <property type="entry name" value="MTTase_RimO"/>
    <property type="match status" value="1"/>
</dbReference>
<evidence type="ECO:0000256" key="2">
    <source>
        <dbReference type="ARBA" id="ARBA00022490"/>
    </source>
</evidence>
<evidence type="ECO:0000256" key="5">
    <source>
        <dbReference type="ARBA" id="ARBA00022723"/>
    </source>
</evidence>
<evidence type="ECO:0000259" key="11">
    <source>
        <dbReference type="PROSITE" id="PS51918"/>
    </source>
</evidence>
<dbReference type="GO" id="GO:0005829">
    <property type="term" value="C:cytosol"/>
    <property type="evidence" value="ECO:0007669"/>
    <property type="project" value="TreeGrafter"/>
</dbReference>
<dbReference type="CDD" id="cd01335">
    <property type="entry name" value="Radical_SAM"/>
    <property type="match status" value="1"/>
</dbReference>
<evidence type="ECO:0000256" key="6">
    <source>
        <dbReference type="ARBA" id="ARBA00023004"/>
    </source>
</evidence>
<dbReference type="InterPro" id="IPR012340">
    <property type="entry name" value="NA-bd_OB-fold"/>
</dbReference>
<keyword evidence="1 8" id="KW-0004">4Fe-4S</keyword>
<dbReference type="AlphaFoldDB" id="A0A3D8P608"/>
<dbReference type="PROSITE" id="PS50926">
    <property type="entry name" value="TRAM"/>
    <property type="match status" value="1"/>
</dbReference>
<dbReference type="InterPro" id="IPR005839">
    <property type="entry name" value="Methylthiotransferase"/>
</dbReference>
<feature type="binding site" evidence="8">
    <location>
        <position position="155"/>
    </location>
    <ligand>
        <name>[4Fe-4S] cluster</name>
        <dbReference type="ChEBI" id="CHEBI:49883"/>
        <label>2</label>
        <note>4Fe-4S-S-AdoMet</note>
    </ligand>
</feature>
<feature type="binding site" evidence="8">
    <location>
        <position position="158"/>
    </location>
    <ligand>
        <name>[4Fe-4S] cluster</name>
        <dbReference type="ChEBI" id="CHEBI:49883"/>
        <label>2</label>
        <note>4Fe-4S-S-AdoMet</note>
    </ligand>
</feature>
<dbReference type="SFLD" id="SFLDF00274">
    <property type="entry name" value="ribosomal_protein_S12_methylth"/>
    <property type="match status" value="1"/>
</dbReference>
<evidence type="ECO:0000256" key="4">
    <source>
        <dbReference type="ARBA" id="ARBA00022691"/>
    </source>
</evidence>
<protein>
    <recommendedName>
        <fullName evidence="8">Ribosomal protein uS12 methylthiotransferase RimO</fullName>
        <shortName evidence="8">uS12 MTTase</shortName>
        <shortName evidence="8">uS12 methylthiotransferase</shortName>
        <ecNumber evidence="8">2.8.4.4</ecNumber>
    </recommendedName>
    <alternativeName>
        <fullName evidence="8">Ribosomal protein uS12 (aspartate-C(3))-methylthiotransferase</fullName>
    </alternativeName>
    <alternativeName>
        <fullName evidence="8">Ribosome maturation factor RimO</fullName>
    </alternativeName>
</protein>
<feature type="binding site" evidence="8">
    <location>
        <position position="10"/>
    </location>
    <ligand>
        <name>[4Fe-4S] cluster</name>
        <dbReference type="ChEBI" id="CHEBI:49883"/>
        <label>1</label>
    </ligand>
</feature>
<accession>A0A3D8P608</accession>
<feature type="domain" description="Radical SAM core" evidence="11">
    <location>
        <begin position="137"/>
        <end position="367"/>
    </location>
</feature>
<comment type="subcellular location">
    <subcellularLocation>
        <location evidence="8">Cytoplasm</location>
    </subcellularLocation>
</comment>
<comment type="caution">
    <text evidence="12">The sequence shown here is derived from an EMBL/GenBank/DDBJ whole genome shotgun (WGS) entry which is preliminary data.</text>
</comment>
<keyword evidence="4 8" id="KW-0949">S-adenosyl-L-methionine</keyword>
<keyword evidence="2 8" id="KW-0963">Cytoplasm</keyword>
<dbReference type="SUPFAM" id="SSF102114">
    <property type="entry name" value="Radical SAM enzymes"/>
    <property type="match status" value="1"/>
</dbReference>
<keyword evidence="3 8" id="KW-0808">Transferase</keyword>
<dbReference type="Gene3D" id="3.80.30.20">
    <property type="entry name" value="tm_1862 like domain"/>
    <property type="match status" value="1"/>
</dbReference>
<dbReference type="GO" id="GO:0005840">
    <property type="term" value="C:ribosome"/>
    <property type="evidence" value="ECO:0007669"/>
    <property type="project" value="UniProtKB-KW"/>
</dbReference>
<name>A0A3D8P608_9THEO</name>
<evidence type="ECO:0000256" key="3">
    <source>
        <dbReference type="ARBA" id="ARBA00022679"/>
    </source>
</evidence>
<keyword evidence="13" id="KW-1185">Reference proteome</keyword>
<comment type="function">
    <text evidence="8">Catalyzes the methylthiolation of an aspartic acid residue of ribosomal protein uS12.</text>
</comment>
<comment type="similarity">
    <text evidence="8">Belongs to the methylthiotransferase family. RimO subfamily.</text>
</comment>
<keyword evidence="6 8" id="KW-0408">Iron</keyword>
<feature type="binding site" evidence="8">
    <location>
        <position position="78"/>
    </location>
    <ligand>
        <name>[4Fe-4S] cluster</name>
        <dbReference type="ChEBI" id="CHEBI:49883"/>
        <label>1</label>
    </ligand>
</feature>
<dbReference type="GO" id="GO:0035599">
    <property type="term" value="F:aspartic acid methylthiotransferase activity"/>
    <property type="evidence" value="ECO:0007669"/>
    <property type="project" value="TreeGrafter"/>
</dbReference>
<dbReference type="EC" id="2.8.4.4" evidence="8"/>
<keyword evidence="7 8" id="KW-0411">Iron-sulfur</keyword>
<comment type="catalytic activity">
    <reaction evidence="8">
        <text>L-aspartate(89)-[ribosomal protein uS12]-hydrogen + (sulfur carrier)-SH + AH2 + 2 S-adenosyl-L-methionine = 3-methylsulfanyl-L-aspartate(89)-[ribosomal protein uS12]-hydrogen + (sulfur carrier)-H + 5'-deoxyadenosine + L-methionine + A + S-adenosyl-L-homocysteine + 2 H(+)</text>
        <dbReference type="Rhea" id="RHEA:37087"/>
        <dbReference type="Rhea" id="RHEA-COMP:10460"/>
        <dbReference type="Rhea" id="RHEA-COMP:10461"/>
        <dbReference type="Rhea" id="RHEA-COMP:14737"/>
        <dbReference type="Rhea" id="RHEA-COMP:14739"/>
        <dbReference type="ChEBI" id="CHEBI:13193"/>
        <dbReference type="ChEBI" id="CHEBI:15378"/>
        <dbReference type="ChEBI" id="CHEBI:17319"/>
        <dbReference type="ChEBI" id="CHEBI:17499"/>
        <dbReference type="ChEBI" id="CHEBI:29917"/>
        <dbReference type="ChEBI" id="CHEBI:29961"/>
        <dbReference type="ChEBI" id="CHEBI:57844"/>
        <dbReference type="ChEBI" id="CHEBI:57856"/>
        <dbReference type="ChEBI" id="CHEBI:59789"/>
        <dbReference type="ChEBI" id="CHEBI:64428"/>
        <dbReference type="ChEBI" id="CHEBI:73599"/>
        <dbReference type="EC" id="2.8.4.4"/>
    </reaction>
</comment>
<dbReference type="InterPro" id="IPR002792">
    <property type="entry name" value="TRAM_dom"/>
</dbReference>
<dbReference type="InterPro" id="IPR006638">
    <property type="entry name" value="Elp3/MiaA/NifB-like_rSAM"/>
</dbReference>
<organism evidence="12 13">
    <name type="scientific">Ammonifex thiophilus</name>
    <dbReference type="NCBI Taxonomy" id="444093"/>
    <lineage>
        <taxon>Bacteria</taxon>
        <taxon>Bacillati</taxon>
        <taxon>Bacillota</taxon>
        <taxon>Clostridia</taxon>
        <taxon>Thermoanaerobacterales</taxon>
        <taxon>Thermoanaerobacteraceae</taxon>
        <taxon>Ammonifex</taxon>
    </lineage>
</organism>
<evidence type="ECO:0000313" key="12">
    <source>
        <dbReference type="EMBL" id="RDV84756.1"/>
    </source>
</evidence>
<sequence>MKVAAVSLGCPKNRVDTEIMLGLLREAGFSPTLDLSSAQLILVNTCAFIEPAQREAVVTILELAQQKKKGQVLLVTGCLVELFGSSLLEEMPEIDGLIGTGALDRVVSAVGEALEGRRPVYLAPPGFLGNGTPRLLSTPSYYAYLKIAEGCSHRCSFCRIPYLRGPYRSRPPEEVLREAAELAEKGVKELILVAQDTTSWGIDLYGRPSLALLLQELATLEKVKWIRILYAHPASITDELLEAMAKEDKICRYLDLPLQHLSPRILKRMGRPLIDPYRLVQRVRKALPGVVLRTTFIVGFPGEEKEDFALLLRGVRELGFERIGIFPYYREEGTPAASLPEQVPEEEKRRRYRRLAFLARKLSRWRLRRLVGKEITVLVEGEKGRFYRGRSEGDAPEIDGWVYLRTDEPLQPGDFVRARVTKARTYDLEAEVLERR</sequence>
<proteinExistence type="inferred from homology"/>
<feature type="domain" description="TRAM" evidence="9">
    <location>
        <begin position="368"/>
        <end position="434"/>
    </location>
</feature>
<dbReference type="NCBIfam" id="TIGR00089">
    <property type="entry name" value="MiaB/RimO family radical SAM methylthiotransferase"/>
    <property type="match status" value="1"/>
</dbReference>
<dbReference type="GO" id="GO:0051539">
    <property type="term" value="F:4 iron, 4 sulfur cluster binding"/>
    <property type="evidence" value="ECO:0007669"/>
    <property type="project" value="UniProtKB-UniRule"/>
</dbReference>
<dbReference type="GO" id="GO:0035600">
    <property type="term" value="P:tRNA methylthiolation"/>
    <property type="evidence" value="ECO:0007669"/>
    <property type="project" value="UniProtKB-ARBA"/>
</dbReference>
<keyword evidence="12" id="KW-0689">Ribosomal protein</keyword>
<gene>
    <name evidence="8 12" type="primary">rimO</name>
    <name evidence="12" type="ORF">DXX99_01530</name>
</gene>
<dbReference type="InterPro" id="IPR038135">
    <property type="entry name" value="Methylthiotransferase_N_sf"/>
</dbReference>
<dbReference type="EMBL" id="QSLN01000001">
    <property type="protein sequence ID" value="RDV84756.1"/>
    <property type="molecule type" value="Genomic_DNA"/>
</dbReference>
<evidence type="ECO:0000313" key="13">
    <source>
        <dbReference type="Proteomes" id="UP000256329"/>
    </source>
</evidence>
<dbReference type="SFLD" id="SFLDG01082">
    <property type="entry name" value="B12-binding_domain_containing"/>
    <property type="match status" value="1"/>
</dbReference>
<dbReference type="InterPro" id="IPR020612">
    <property type="entry name" value="Methylthiotransferase_CS"/>
</dbReference>
<dbReference type="Proteomes" id="UP000256329">
    <property type="component" value="Unassembled WGS sequence"/>
</dbReference>
<dbReference type="PROSITE" id="PS01278">
    <property type="entry name" value="MTTASE_RADICAL"/>
    <property type="match status" value="1"/>
</dbReference>
<dbReference type="PANTHER" id="PTHR43837:SF1">
    <property type="entry name" value="RIBOSOMAL PROTEIN US12 METHYLTHIOTRANSFERASE RIMO"/>
    <property type="match status" value="1"/>
</dbReference>
<dbReference type="InterPro" id="IPR058240">
    <property type="entry name" value="rSAM_sf"/>
</dbReference>
<comment type="cofactor">
    <cofactor evidence="8">
        <name>[4Fe-4S] cluster</name>
        <dbReference type="ChEBI" id="CHEBI:49883"/>
    </cofactor>
    <text evidence="8">Binds 2 [4Fe-4S] clusters. One cluster is coordinated with 3 cysteines and an exchangeable S-adenosyl-L-methionine.</text>
</comment>
<dbReference type="PANTHER" id="PTHR43837">
    <property type="entry name" value="RIBOSOMAL PROTEIN S12 METHYLTHIOTRANSFERASE RIMO"/>
    <property type="match status" value="1"/>
</dbReference>
<evidence type="ECO:0000256" key="8">
    <source>
        <dbReference type="HAMAP-Rule" id="MF_01865"/>
    </source>
</evidence>
<dbReference type="Pfam" id="PF18693">
    <property type="entry name" value="TRAM_2"/>
    <property type="match status" value="1"/>
</dbReference>
<keyword evidence="12" id="KW-0687">Ribonucleoprotein</keyword>
<dbReference type="RefSeq" id="WP_115791751.1">
    <property type="nucleotide sequence ID" value="NZ_QSLN01000001.1"/>
</dbReference>
<keyword evidence="5 8" id="KW-0479">Metal-binding</keyword>
<dbReference type="InterPro" id="IPR005840">
    <property type="entry name" value="Ribosomal_uS12_MeSTrfase_RimO"/>
</dbReference>
<dbReference type="GO" id="GO:0103039">
    <property type="term" value="F:protein methylthiotransferase activity"/>
    <property type="evidence" value="ECO:0007669"/>
    <property type="project" value="UniProtKB-EC"/>
</dbReference>
<dbReference type="SFLD" id="SFLDG01061">
    <property type="entry name" value="methylthiotransferase"/>
    <property type="match status" value="1"/>
</dbReference>
<dbReference type="InterPro" id="IPR013848">
    <property type="entry name" value="Methylthiotransferase_N"/>
</dbReference>
<dbReference type="InterPro" id="IPR023404">
    <property type="entry name" value="rSAM_horseshoe"/>
</dbReference>
<dbReference type="Pfam" id="PF00919">
    <property type="entry name" value="UPF0004"/>
    <property type="match status" value="1"/>
</dbReference>
<reference evidence="12 13" key="1">
    <citation type="submission" date="2018-08" db="EMBL/GenBank/DDBJ databases">
        <title>Form III RuBisCO-mediated autotrophy in Thermodesulfobium bacteria.</title>
        <authorList>
            <person name="Toshchakov S.V."/>
            <person name="Kublanov I.V."/>
            <person name="Frolov E."/>
            <person name="Bonch-Osmolovskaya E.A."/>
            <person name="Tourova T.P."/>
            <person name="Chernych N.A."/>
            <person name="Lebedinsky A.V."/>
        </authorList>
    </citation>
    <scope>NUCLEOTIDE SEQUENCE [LARGE SCALE GENOMIC DNA]</scope>
    <source>
        <strain evidence="12 13">SR</strain>
    </source>
</reference>
<dbReference type="Gene3D" id="2.40.50.140">
    <property type="entry name" value="Nucleic acid-binding proteins"/>
    <property type="match status" value="1"/>
</dbReference>
<dbReference type="Gene3D" id="3.40.50.12160">
    <property type="entry name" value="Methylthiotransferase, N-terminal domain"/>
    <property type="match status" value="1"/>
</dbReference>
<dbReference type="SMART" id="SM00729">
    <property type="entry name" value="Elp3"/>
    <property type="match status" value="1"/>
</dbReference>